<dbReference type="InParanoid" id="G2YDX4"/>
<organism evidence="1 2">
    <name type="scientific">Botryotinia fuckeliana (strain T4)</name>
    <name type="common">Noble rot fungus</name>
    <name type="synonym">Botrytis cinerea</name>
    <dbReference type="NCBI Taxonomy" id="999810"/>
    <lineage>
        <taxon>Eukaryota</taxon>
        <taxon>Fungi</taxon>
        <taxon>Dikarya</taxon>
        <taxon>Ascomycota</taxon>
        <taxon>Pezizomycotina</taxon>
        <taxon>Leotiomycetes</taxon>
        <taxon>Helotiales</taxon>
        <taxon>Sclerotiniaceae</taxon>
        <taxon>Botrytis</taxon>
    </lineage>
</organism>
<accession>G2YDX4</accession>
<gene>
    <name evidence="1" type="ORF">BofuT4_uP092440.1</name>
</gene>
<proteinExistence type="predicted"/>
<dbReference type="AlphaFoldDB" id="G2YDX4"/>
<reference evidence="2" key="1">
    <citation type="journal article" date="2011" name="PLoS Genet.">
        <title>Genomic analysis of the necrotrophic fungal pathogens Sclerotinia sclerotiorum and Botrytis cinerea.</title>
        <authorList>
            <person name="Amselem J."/>
            <person name="Cuomo C.A."/>
            <person name="van Kan J.A."/>
            <person name="Viaud M."/>
            <person name="Benito E.P."/>
            <person name="Couloux A."/>
            <person name="Coutinho P.M."/>
            <person name="de Vries R.P."/>
            <person name="Dyer P.S."/>
            <person name="Fillinger S."/>
            <person name="Fournier E."/>
            <person name="Gout L."/>
            <person name="Hahn M."/>
            <person name="Kohn L."/>
            <person name="Lapalu N."/>
            <person name="Plummer K.M."/>
            <person name="Pradier J.M."/>
            <person name="Quevillon E."/>
            <person name="Sharon A."/>
            <person name="Simon A."/>
            <person name="ten Have A."/>
            <person name="Tudzynski B."/>
            <person name="Tudzynski P."/>
            <person name="Wincker P."/>
            <person name="Andrew M."/>
            <person name="Anthouard V."/>
            <person name="Beever R.E."/>
            <person name="Beffa R."/>
            <person name="Benoit I."/>
            <person name="Bouzid O."/>
            <person name="Brault B."/>
            <person name="Chen Z."/>
            <person name="Choquer M."/>
            <person name="Collemare J."/>
            <person name="Cotton P."/>
            <person name="Danchin E.G."/>
            <person name="Da Silva C."/>
            <person name="Gautier A."/>
            <person name="Giraud C."/>
            <person name="Giraud T."/>
            <person name="Gonzalez C."/>
            <person name="Grossetete S."/>
            <person name="Guldener U."/>
            <person name="Henrissat B."/>
            <person name="Howlett B.J."/>
            <person name="Kodira C."/>
            <person name="Kretschmer M."/>
            <person name="Lappartient A."/>
            <person name="Leroch M."/>
            <person name="Levis C."/>
            <person name="Mauceli E."/>
            <person name="Neuveglise C."/>
            <person name="Oeser B."/>
            <person name="Pearson M."/>
            <person name="Poulain J."/>
            <person name="Poussereau N."/>
            <person name="Quesneville H."/>
            <person name="Rascle C."/>
            <person name="Schumacher J."/>
            <person name="Segurens B."/>
            <person name="Sexton A."/>
            <person name="Silva E."/>
            <person name="Sirven C."/>
            <person name="Soanes D.M."/>
            <person name="Talbot N.J."/>
            <person name="Templeton M."/>
            <person name="Yandava C."/>
            <person name="Yarden O."/>
            <person name="Zeng Q."/>
            <person name="Rollins J.A."/>
            <person name="Lebrun M.H."/>
            <person name="Dickman M."/>
        </authorList>
    </citation>
    <scope>NUCLEOTIDE SEQUENCE [LARGE SCALE GENOMIC DNA]</scope>
    <source>
        <strain evidence="2">T4</strain>
    </source>
</reference>
<sequence length="42" mass="4601">MSCALGDFGEDIGPGTRYKFAIDIVHMLAINQNIARKYGGAW</sequence>
<evidence type="ECO:0000313" key="2">
    <source>
        <dbReference type="Proteomes" id="UP000008177"/>
    </source>
</evidence>
<dbReference type="HOGENOM" id="CLU_3260441_0_0_1"/>
<dbReference type="EMBL" id="FQ790322">
    <property type="protein sequence ID" value="CCD49972.1"/>
    <property type="molecule type" value="Genomic_DNA"/>
</dbReference>
<dbReference type="Proteomes" id="UP000008177">
    <property type="component" value="Unplaced contigs"/>
</dbReference>
<name>G2YDX4_BOTF4</name>
<protein>
    <submittedName>
        <fullName evidence="1">Uncharacterized protein</fullName>
    </submittedName>
</protein>
<evidence type="ECO:0000313" key="1">
    <source>
        <dbReference type="EMBL" id="CCD49972.1"/>
    </source>
</evidence>